<dbReference type="PRINTS" id="PR00420">
    <property type="entry name" value="RNGMNOXGNASE"/>
</dbReference>
<dbReference type="Gene3D" id="3.50.50.60">
    <property type="entry name" value="FAD/NAD(P)-binding domain"/>
    <property type="match status" value="1"/>
</dbReference>
<dbReference type="NCBIfam" id="NF006002">
    <property type="entry name" value="PRK08132.1"/>
    <property type="match status" value="1"/>
</dbReference>
<keyword evidence="1" id="KW-0560">Oxidoreductase</keyword>
<evidence type="ECO:0000256" key="1">
    <source>
        <dbReference type="ARBA" id="ARBA00023002"/>
    </source>
</evidence>
<dbReference type="AlphaFoldDB" id="A0A1G6Z5X0"/>
<protein>
    <submittedName>
        <fullName evidence="4">Pentachlorophenol monooxygenase/3-(3-hydroxy-phenyl)propionate hydroxylase</fullName>
    </submittedName>
</protein>
<dbReference type="GO" id="GO:0019622">
    <property type="term" value="P:3-(3-hydroxy)phenylpropionate catabolic process"/>
    <property type="evidence" value="ECO:0007669"/>
    <property type="project" value="TreeGrafter"/>
</dbReference>
<dbReference type="InterPro" id="IPR036188">
    <property type="entry name" value="FAD/NAD-bd_sf"/>
</dbReference>
<evidence type="ECO:0000313" key="5">
    <source>
        <dbReference type="Proteomes" id="UP000199501"/>
    </source>
</evidence>
<evidence type="ECO:0000259" key="3">
    <source>
        <dbReference type="Pfam" id="PF01494"/>
    </source>
</evidence>
<evidence type="ECO:0000313" key="4">
    <source>
        <dbReference type="EMBL" id="SDD98069.1"/>
    </source>
</evidence>
<dbReference type="InterPro" id="IPR002938">
    <property type="entry name" value="FAD-bd"/>
</dbReference>
<keyword evidence="5" id="KW-1185">Reference proteome</keyword>
<dbReference type="PANTHER" id="PTHR43476">
    <property type="entry name" value="3-(3-HYDROXY-PHENYL)PROPIONATE/3-HYDROXYCINNAMIC ACID HYDROXYLASE"/>
    <property type="match status" value="1"/>
</dbReference>
<dbReference type="GO" id="GO:0071949">
    <property type="term" value="F:FAD binding"/>
    <property type="evidence" value="ECO:0007669"/>
    <property type="project" value="InterPro"/>
</dbReference>
<proteinExistence type="predicted"/>
<dbReference type="Proteomes" id="UP000199501">
    <property type="component" value="Unassembled WGS sequence"/>
</dbReference>
<dbReference type="PANTHER" id="PTHR43476:SF3">
    <property type="entry name" value="FAD-BINDING MONOOXYGENASE"/>
    <property type="match status" value="1"/>
</dbReference>
<dbReference type="InterPro" id="IPR050631">
    <property type="entry name" value="PheA/TfdB_FAD_monoxygenase"/>
</dbReference>
<gene>
    <name evidence="4" type="ORF">SAMN05216174_12617</name>
</gene>
<dbReference type="EMBL" id="FMZZ01000026">
    <property type="protein sequence ID" value="SDD98069.1"/>
    <property type="molecule type" value="Genomic_DNA"/>
</dbReference>
<feature type="compositionally biased region" description="Polar residues" evidence="2">
    <location>
        <begin position="475"/>
        <end position="488"/>
    </location>
</feature>
<reference evidence="5" key="1">
    <citation type="submission" date="2016-10" db="EMBL/GenBank/DDBJ databases">
        <authorList>
            <person name="Varghese N."/>
            <person name="Submissions S."/>
        </authorList>
    </citation>
    <scope>NUCLEOTIDE SEQUENCE [LARGE SCALE GENOMIC DNA]</scope>
    <source>
        <strain evidence="5">IBRC-M 10403</strain>
    </source>
</reference>
<name>A0A1G6Z5X0_9PSEU</name>
<dbReference type="STRING" id="1271860.SAMN05216174_12617"/>
<sequence>MEALPGRIKVGSRAICVQRDILDVLERVGVGWQVVDAGVTWYSGRMFYREHEVSVMTFPEPPPGQFPPFVNTPQNVIEHLLEARVRAEPLIDLRYANQVVGLRQDDTGVTVAVETPDGPDSVRGTHCLAADGSRSTVRKLLNLPFPGHSFEDKFLITDIRARIEHPVPERRFYFDPAWNPGRQVLLHPQPDSVWRIDWQVPEDFDLATERANGGLDARVRKVIGDLDYELVWASLYRFHQRRVPTMRVDRVLLAGDAAHLMSPFGARGMNSGLADAENAAWKIAATRAGWAGPHLLDTYDTERGAAADENLRVTATTMRFLVPSTPAERAHRHDVLERARTDPAVRPEIDSGKLSEPFWYLDSPLTTPASAEDRAAFPRAPGHPRPPLPGVLCPDARLPDGTRLRAAFGPHFTLLAAPEAPLPALPDADRITTRRLPPEVARTLRLGRTGAALVRPDGFLAAILPARQPGEDRSTPGQPSPADTSVLNGQMRADDVGGRFSGDGRQIPGGESVAASTPHLGNTAVASLSVDKSPARQALAQSETGQPSVDHPAAEPPRASTLADEVAAAVRRASGWVVP</sequence>
<feature type="region of interest" description="Disordered" evidence="2">
    <location>
        <begin position="468"/>
        <end position="518"/>
    </location>
</feature>
<dbReference type="Gene3D" id="3.30.70.2450">
    <property type="match status" value="1"/>
</dbReference>
<feature type="region of interest" description="Disordered" evidence="2">
    <location>
        <begin position="531"/>
        <end position="566"/>
    </location>
</feature>
<dbReference type="SUPFAM" id="SSF51905">
    <property type="entry name" value="FAD/NAD(P)-binding domain"/>
    <property type="match status" value="1"/>
</dbReference>
<feature type="domain" description="FAD-binding" evidence="3">
    <location>
        <begin position="10"/>
        <end position="312"/>
    </location>
</feature>
<evidence type="ECO:0000256" key="2">
    <source>
        <dbReference type="SAM" id="MobiDB-lite"/>
    </source>
</evidence>
<keyword evidence="4" id="KW-0503">Monooxygenase</keyword>
<accession>A0A1G6Z5X0</accession>
<dbReference type="Gene3D" id="3.40.30.120">
    <property type="match status" value="1"/>
</dbReference>
<organism evidence="4 5">
    <name type="scientific">Actinokineospora iranica</name>
    <dbReference type="NCBI Taxonomy" id="1271860"/>
    <lineage>
        <taxon>Bacteria</taxon>
        <taxon>Bacillati</taxon>
        <taxon>Actinomycetota</taxon>
        <taxon>Actinomycetes</taxon>
        <taxon>Pseudonocardiales</taxon>
        <taxon>Pseudonocardiaceae</taxon>
        <taxon>Actinokineospora</taxon>
    </lineage>
</organism>
<dbReference type="Pfam" id="PF01494">
    <property type="entry name" value="FAD_binding_3"/>
    <property type="match status" value="1"/>
</dbReference>
<dbReference type="GO" id="GO:0008688">
    <property type="term" value="F:3-(3-hydroxyphenyl)propionate hydroxylase activity"/>
    <property type="evidence" value="ECO:0007669"/>
    <property type="project" value="TreeGrafter"/>
</dbReference>